<comment type="caution">
    <text evidence="2">The sequence shown here is derived from an EMBL/GenBank/DDBJ whole genome shotgun (WGS) entry which is preliminary data.</text>
</comment>
<evidence type="ECO:0000313" key="3">
    <source>
        <dbReference type="Proteomes" id="UP000593571"/>
    </source>
</evidence>
<evidence type="ECO:0000313" key="2">
    <source>
        <dbReference type="EMBL" id="KAF6405080.1"/>
    </source>
</evidence>
<dbReference type="Proteomes" id="UP000593571">
    <property type="component" value="Unassembled WGS sequence"/>
</dbReference>
<evidence type="ECO:0000256" key="1">
    <source>
        <dbReference type="SAM" id="MobiDB-lite"/>
    </source>
</evidence>
<sequence>MGQRDPQRSSPTAPAAPLTTGKTIPQRAAMTVAMTTPCLYFQICSSAQNSLGNLMQVTASLWPSVSSLGKLNIEIPGIPSSSQTEGCFRSYDLFCFHLLPEEMGRSDWPRAARRRWRGSAPDPRLELLTSNAKSNVS</sequence>
<dbReference type="EMBL" id="JACASE010000015">
    <property type="protein sequence ID" value="KAF6405080.1"/>
    <property type="molecule type" value="Genomic_DNA"/>
</dbReference>
<proteinExistence type="predicted"/>
<keyword evidence="3" id="KW-1185">Reference proteome</keyword>
<accession>A0A7J8C2M8</accession>
<name>A0A7J8C2M8_ROUAE</name>
<feature type="region of interest" description="Disordered" evidence="1">
    <location>
        <begin position="1"/>
        <end position="22"/>
    </location>
</feature>
<gene>
    <name evidence="2" type="ORF">HJG63_009391</name>
</gene>
<dbReference type="AlphaFoldDB" id="A0A7J8C2M8"/>
<reference evidence="2 3" key="1">
    <citation type="journal article" date="2020" name="Nature">
        <title>Six reference-quality genomes reveal evolution of bat adaptations.</title>
        <authorList>
            <person name="Jebb D."/>
            <person name="Huang Z."/>
            <person name="Pippel M."/>
            <person name="Hughes G.M."/>
            <person name="Lavrichenko K."/>
            <person name="Devanna P."/>
            <person name="Winkler S."/>
            <person name="Jermiin L.S."/>
            <person name="Skirmuntt E.C."/>
            <person name="Katzourakis A."/>
            <person name="Burkitt-Gray L."/>
            <person name="Ray D.A."/>
            <person name="Sullivan K.A.M."/>
            <person name="Roscito J.G."/>
            <person name="Kirilenko B.M."/>
            <person name="Davalos L.M."/>
            <person name="Corthals A.P."/>
            <person name="Power M.L."/>
            <person name="Jones G."/>
            <person name="Ransome R.D."/>
            <person name="Dechmann D.K.N."/>
            <person name="Locatelli A.G."/>
            <person name="Puechmaille S.J."/>
            <person name="Fedrigo O."/>
            <person name="Jarvis E.D."/>
            <person name="Hiller M."/>
            <person name="Vernes S.C."/>
            <person name="Myers E.W."/>
            <person name="Teeling E.C."/>
        </authorList>
    </citation>
    <scope>NUCLEOTIDE SEQUENCE [LARGE SCALE GENOMIC DNA]</scope>
    <source>
        <strain evidence="2">MRouAeg1</strain>
        <tissue evidence="2">Muscle</tissue>
    </source>
</reference>
<organism evidence="2 3">
    <name type="scientific">Rousettus aegyptiacus</name>
    <name type="common">Egyptian fruit bat</name>
    <name type="synonym">Pteropus aegyptiacus</name>
    <dbReference type="NCBI Taxonomy" id="9407"/>
    <lineage>
        <taxon>Eukaryota</taxon>
        <taxon>Metazoa</taxon>
        <taxon>Chordata</taxon>
        <taxon>Craniata</taxon>
        <taxon>Vertebrata</taxon>
        <taxon>Euteleostomi</taxon>
        <taxon>Mammalia</taxon>
        <taxon>Eutheria</taxon>
        <taxon>Laurasiatheria</taxon>
        <taxon>Chiroptera</taxon>
        <taxon>Yinpterochiroptera</taxon>
        <taxon>Pteropodoidea</taxon>
        <taxon>Pteropodidae</taxon>
        <taxon>Rousettinae</taxon>
        <taxon>Rousettus</taxon>
    </lineage>
</organism>
<protein>
    <submittedName>
        <fullName evidence="2">Uncharacterized protein</fullName>
    </submittedName>
</protein>